<dbReference type="CDD" id="cd06581">
    <property type="entry name" value="TM_PBP1_LivM_like"/>
    <property type="match status" value="1"/>
</dbReference>
<dbReference type="Pfam" id="PF02653">
    <property type="entry name" value="BPD_transp_2"/>
    <property type="match status" value="1"/>
</dbReference>
<keyword evidence="4 6" id="KW-1133">Transmembrane helix</keyword>
<feature type="transmembrane region" description="Helical" evidence="6">
    <location>
        <begin position="284"/>
        <end position="303"/>
    </location>
</feature>
<protein>
    <recommendedName>
        <fullName evidence="9">High-affinity branched-chain amino acid transport system permease protein LivH</fullName>
    </recommendedName>
</protein>
<evidence type="ECO:0008006" key="9">
    <source>
        <dbReference type="Google" id="ProtNLM"/>
    </source>
</evidence>
<feature type="transmembrane region" description="Helical" evidence="6">
    <location>
        <begin position="213"/>
        <end position="235"/>
    </location>
</feature>
<dbReference type="PANTHER" id="PTHR30482:SF10">
    <property type="entry name" value="HIGH-AFFINITY BRANCHED-CHAIN AMINO ACID TRANSPORT PROTEIN BRAE"/>
    <property type="match status" value="1"/>
</dbReference>
<dbReference type="Proteomes" id="UP000494183">
    <property type="component" value="Unassembled WGS sequence"/>
</dbReference>
<organism evidence="7 8">
    <name type="scientific">Achromobacter insolitus</name>
    <dbReference type="NCBI Taxonomy" id="217204"/>
    <lineage>
        <taxon>Bacteria</taxon>
        <taxon>Pseudomonadati</taxon>
        <taxon>Pseudomonadota</taxon>
        <taxon>Betaproteobacteria</taxon>
        <taxon>Burkholderiales</taxon>
        <taxon>Alcaligenaceae</taxon>
        <taxon>Achromobacter</taxon>
    </lineage>
</organism>
<dbReference type="EMBL" id="CADILH010000006">
    <property type="protein sequence ID" value="CAB3934596.1"/>
    <property type="molecule type" value="Genomic_DNA"/>
</dbReference>
<feature type="transmembrane region" description="Helical" evidence="6">
    <location>
        <begin position="160"/>
        <end position="177"/>
    </location>
</feature>
<keyword evidence="2" id="KW-1003">Cell membrane</keyword>
<accession>A0A6S7FG07</accession>
<proteinExistence type="predicted"/>
<comment type="subcellular location">
    <subcellularLocation>
        <location evidence="1">Cell membrane</location>
        <topology evidence="1">Multi-pass membrane protein</topology>
    </subcellularLocation>
</comment>
<name>A0A6S7FG07_9BURK</name>
<evidence type="ECO:0000313" key="7">
    <source>
        <dbReference type="EMBL" id="CAB3934596.1"/>
    </source>
</evidence>
<evidence type="ECO:0000256" key="2">
    <source>
        <dbReference type="ARBA" id="ARBA00022475"/>
    </source>
</evidence>
<evidence type="ECO:0000256" key="4">
    <source>
        <dbReference type="ARBA" id="ARBA00022989"/>
    </source>
</evidence>
<evidence type="ECO:0000256" key="1">
    <source>
        <dbReference type="ARBA" id="ARBA00004651"/>
    </source>
</evidence>
<feature type="transmembrane region" description="Helical" evidence="6">
    <location>
        <begin position="247"/>
        <end position="272"/>
    </location>
</feature>
<evidence type="ECO:0000256" key="3">
    <source>
        <dbReference type="ARBA" id="ARBA00022692"/>
    </source>
</evidence>
<keyword evidence="3 6" id="KW-0812">Transmembrane</keyword>
<keyword evidence="5 6" id="KW-0472">Membrane</keyword>
<dbReference type="AlphaFoldDB" id="A0A6S7FG07"/>
<keyword evidence="8" id="KW-1185">Reference proteome</keyword>
<gene>
    <name evidence="7" type="ORF">LMG6000_03833</name>
</gene>
<dbReference type="GO" id="GO:0015658">
    <property type="term" value="F:branched-chain amino acid transmembrane transporter activity"/>
    <property type="evidence" value="ECO:0007669"/>
    <property type="project" value="InterPro"/>
</dbReference>
<feature type="transmembrane region" description="Helical" evidence="6">
    <location>
        <begin position="88"/>
        <end position="107"/>
    </location>
</feature>
<evidence type="ECO:0000313" key="8">
    <source>
        <dbReference type="Proteomes" id="UP000494183"/>
    </source>
</evidence>
<dbReference type="PANTHER" id="PTHR30482">
    <property type="entry name" value="HIGH-AFFINITY BRANCHED-CHAIN AMINO ACID TRANSPORT SYSTEM PERMEASE"/>
    <property type="match status" value="1"/>
</dbReference>
<evidence type="ECO:0000256" key="6">
    <source>
        <dbReference type="SAM" id="Phobius"/>
    </source>
</evidence>
<reference evidence="7 8" key="1">
    <citation type="submission" date="2020-04" db="EMBL/GenBank/DDBJ databases">
        <authorList>
            <person name="De Canck E."/>
        </authorList>
    </citation>
    <scope>NUCLEOTIDE SEQUENCE [LARGE SCALE GENOMIC DNA]</scope>
    <source>
        <strain evidence="7 8">LMG 6000</strain>
    </source>
</reference>
<sequence>MMAKKNMTSAAGIAALAVLALLPLASGNQYLLSVGAMTLLYAYLALSWNILGGIAGQLSLGHAAYFGLGAYTSTWLFVNLGISPWLGMWAGAVVAMGAALIVGLSCLQLRGAYFALATIASCMVLKTLVENADSLLGGPRGMEVTLLRDAPLYFQHTGKAYYYIVALVFTIAALLINRHVLRSRFGYCLTAVRNDQDAAMALGVPVRRYKLTAAMLSAAMTALGGTFYAQFVLYISPDKVFGANLSVVIAVVCIIGGRGTLWGPVLGALLLLPGEELARSLTGGMVGADMMLYGLLLMIVIRWEPRGLMAILARRASVPARGASSPVKAAGPAMGGTR</sequence>
<dbReference type="RefSeq" id="WP_175201201.1">
    <property type="nucleotide sequence ID" value="NZ_CADILH010000006.1"/>
</dbReference>
<feature type="transmembrane region" description="Helical" evidence="6">
    <location>
        <begin position="37"/>
        <end position="56"/>
    </location>
</feature>
<evidence type="ECO:0000256" key="5">
    <source>
        <dbReference type="ARBA" id="ARBA00023136"/>
    </source>
</evidence>
<dbReference type="InterPro" id="IPR043428">
    <property type="entry name" value="LivM-like"/>
</dbReference>
<dbReference type="GO" id="GO:0005886">
    <property type="term" value="C:plasma membrane"/>
    <property type="evidence" value="ECO:0007669"/>
    <property type="project" value="UniProtKB-SubCell"/>
</dbReference>
<dbReference type="InterPro" id="IPR001851">
    <property type="entry name" value="ABC_transp_permease"/>
</dbReference>